<dbReference type="EMBL" id="CP155447">
    <property type="protein sequence ID" value="XBH04415.1"/>
    <property type="molecule type" value="Genomic_DNA"/>
</dbReference>
<gene>
    <name evidence="2" type="ORF">V5E97_39915</name>
</gene>
<protein>
    <submittedName>
        <fullName evidence="2">Uncharacterized protein</fullName>
    </submittedName>
</protein>
<accession>A0AAU7CH61</accession>
<proteinExistence type="predicted"/>
<name>A0AAU7CH61_9BACT</name>
<reference evidence="2" key="1">
    <citation type="submission" date="2024-05" db="EMBL/GenBank/DDBJ databases">
        <title>Planctomycetes of the genus Singulisphaera possess chitinolytic capabilities.</title>
        <authorList>
            <person name="Ivanova A."/>
        </authorList>
    </citation>
    <scope>NUCLEOTIDE SEQUENCE</scope>
    <source>
        <strain evidence="2">Ch08T</strain>
    </source>
</reference>
<keyword evidence="1" id="KW-1133">Transmembrane helix</keyword>
<keyword evidence="1" id="KW-0812">Transmembrane</keyword>
<dbReference type="AlphaFoldDB" id="A0AAU7CH61"/>
<keyword evidence="1" id="KW-0472">Membrane</keyword>
<dbReference type="RefSeq" id="WP_406697175.1">
    <property type="nucleotide sequence ID" value="NZ_CP155447.1"/>
</dbReference>
<feature type="transmembrane region" description="Helical" evidence="1">
    <location>
        <begin position="12"/>
        <end position="34"/>
    </location>
</feature>
<evidence type="ECO:0000313" key="2">
    <source>
        <dbReference type="EMBL" id="XBH04415.1"/>
    </source>
</evidence>
<sequence>MILNLTRALYGILGLTVKSVLLVTGAAIIVGLSFDEKNAPLLHGDAPHAKSQIVRDDRGRITVLLEHKEDEGDSFTRFILRDKEGRQLMDGQIYQDRSILFSLGDSRKSGRVRSVGYSNMSGKVCLGVWNGKSQYLLSAVEDGSSKLELVDMDTQFHRRFHVTPEGDFINDLPAD</sequence>
<organism evidence="2">
    <name type="scientific">Singulisphaera sp. Ch08</name>
    <dbReference type="NCBI Taxonomy" id="3120278"/>
    <lineage>
        <taxon>Bacteria</taxon>
        <taxon>Pseudomonadati</taxon>
        <taxon>Planctomycetota</taxon>
        <taxon>Planctomycetia</taxon>
        <taxon>Isosphaerales</taxon>
        <taxon>Isosphaeraceae</taxon>
        <taxon>Singulisphaera</taxon>
    </lineage>
</organism>
<evidence type="ECO:0000256" key="1">
    <source>
        <dbReference type="SAM" id="Phobius"/>
    </source>
</evidence>